<accession>A0A916QFL5</accession>
<dbReference type="GO" id="GO:0016020">
    <property type="term" value="C:membrane"/>
    <property type="evidence" value="ECO:0007669"/>
    <property type="project" value="UniProtKB-SubCell"/>
</dbReference>
<protein>
    <submittedName>
        <fullName evidence="6">CvpA family protein</fullName>
    </submittedName>
</protein>
<evidence type="ECO:0000313" key="7">
    <source>
        <dbReference type="Proteomes" id="UP000677218"/>
    </source>
</evidence>
<evidence type="ECO:0000256" key="4">
    <source>
        <dbReference type="ARBA" id="ARBA00023136"/>
    </source>
</evidence>
<evidence type="ECO:0000256" key="2">
    <source>
        <dbReference type="ARBA" id="ARBA00022692"/>
    </source>
</evidence>
<keyword evidence="2 5" id="KW-0812">Transmembrane</keyword>
<reference evidence="6" key="1">
    <citation type="submission" date="2020-08" db="EMBL/GenBank/DDBJ databases">
        <title>Taxonomic study for Lactobacillus species isolated from hardwood bark.</title>
        <authorList>
            <person name="Tohno M."/>
            <person name="Tanizawa Y."/>
        </authorList>
    </citation>
    <scope>NUCLEOTIDE SEQUENCE</scope>
    <source>
        <strain evidence="6">B40</strain>
    </source>
</reference>
<feature type="transmembrane region" description="Helical" evidence="5">
    <location>
        <begin position="63"/>
        <end position="84"/>
    </location>
</feature>
<evidence type="ECO:0000313" key="6">
    <source>
        <dbReference type="EMBL" id="GFZ26405.1"/>
    </source>
</evidence>
<feature type="transmembrane region" description="Helical" evidence="5">
    <location>
        <begin position="150"/>
        <end position="170"/>
    </location>
</feature>
<dbReference type="EMBL" id="BMAY01000002">
    <property type="protein sequence ID" value="GFZ26405.1"/>
    <property type="molecule type" value="Genomic_DNA"/>
</dbReference>
<feature type="transmembrane region" description="Helical" evidence="5">
    <location>
        <begin position="105"/>
        <end position="130"/>
    </location>
</feature>
<evidence type="ECO:0000256" key="3">
    <source>
        <dbReference type="ARBA" id="ARBA00022989"/>
    </source>
</evidence>
<dbReference type="GO" id="GO:0009403">
    <property type="term" value="P:toxin biosynthetic process"/>
    <property type="evidence" value="ECO:0007669"/>
    <property type="project" value="InterPro"/>
</dbReference>
<dbReference type="AlphaFoldDB" id="A0A916QFL5"/>
<proteinExistence type="predicted"/>
<gene>
    <name evidence="6" type="primary">cvpA</name>
    <name evidence="6" type="ORF">LCB40_02850</name>
</gene>
<feature type="transmembrane region" description="Helical" evidence="5">
    <location>
        <begin position="21"/>
        <end position="43"/>
    </location>
</feature>
<evidence type="ECO:0000256" key="1">
    <source>
        <dbReference type="ARBA" id="ARBA00004141"/>
    </source>
</evidence>
<sequence>MIITILVLLYLAMRIVKGYHTGFISMIVGLIFSGIAFILAIMLQNPVGNWVYQQLKTSATLSLESSLELMICRFIAFFVLFFILKRVMRLIRKMLPFQHNQSSNLGHTLNSVLGAIASLVAGYFFMYVVLSMANSFDNAWISSQIASSSFLHFIIYSTPGLSNGVFKSLFSISRTAA</sequence>
<dbReference type="Pfam" id="PF02674">
    <property type="entry name" value="Colicin_V"/>
    <property type="match status" value="1"/>
</dbReference>
<dbReference type="InterPro" id="IPR003825">
    <property type="entry name" value="Colicin-V_CvpA"/>
</dbReference>
<organism evidence="6 7">
    <name type="scientific">Lactobacillus corticis</name>
    <dbReference type="NCBI Taxonomy" id="2201249"/>
    <lineage>
        <taxon>Bacteria</taxon>
        <taxon>Bacillati</taxon>
        <taxon>Bacillota</taxon>
        <taxon>Bacilli</taxon>
        <taxon>Lactobacillales</taxon>
        <taxon>Lactobacillaceae</taxon>
        <taxon>Lactobacillus</taxon>
    </lineage>
</organism>
<keyword evidence="4 5" id="KW-0472">Membrane</keyword>
<dbReference type="RefSeq" id="WP_212780113.1">
    <property type="nucleotide sequence ID" value="NZ_BMAY01000002.1"/>
</dbReference>
<evidence type="ECO:0000256" key="5">
    <source>
        <dbReference type="SAM" id="Phobius"/>
    </source>
</evidence>
<keyword evidence="3 5" id="KW-1133">Transmembrane helix</keyword>
<comment type="caution">
    <text evidence="6">The sequence shown here is derived from an EMBL/GenBank/DDBJ whole genome shotgun (WGS) entry which is preliminary data.</text>
</comment>
<dbReference type="Proteomes" id="UP000677218">
    <property type="component" value="Unassembled WGS sequence"/>
</dbReference>
<name>A0A916QFL5_9LACO</name>
<comment type="subcellular location">
    <subcellularLocation>
        <location evidence="1">Membrane</location>
        <topology evidence="1">Multi-pass membrane protein</topology>
    </subcellularLocation>
</comment>
<dbReference type="PANTHER" id="PTHR37306:SF1">
    <property type="entry name" value="COLICIN V PRODUCTION PROTEIN"/>
    <property type="match status" value="1"/>
</dbReference>
<dbReference type="PANTHER" id="PTHR37306">
    <property type="entry name" value="COLICIN V PRODUCTION PROTEIN"/>
    <property type="match status" value="1"/>
</dbReference>
<keyword evidence="7" id="KW-1185">Reference proteome</keyword>